<dbReference type="OrthoDB" id="2505547at2759"/>
<keyword evidence="2" id="KW-1185">Reference proteome</keyword>
<accession>A0A9Q3GBK7</accession>
<name>A0A9Q3GBK7_9BASI</name>
<protein>
    <submittedName>
        <fullName evidence="1">Uncharacterized protein</fullName>
    </submittedName>
</protein>
<proteinExistence type="predicted"/>
<evidence type="ECO:0000313" key="1">
    <source>
        <dbReference type="EMBL" id="MBW0460302.1"/>
    </source>
</evidence>
<dbReference type="Proteomes" id="UP000765509">
    <property type="component" value="Unassembled WGS sequence"/>
</dbReference>
<organism evidence="1 2">
    <name type="scientific">Austropuccinia psidii MF-1</name>
    <dbReference type="NCBI Taxonomy" id="1389203"/>
    <lineage>
        <taxon>Eukaryota</taxon>
        <taxon>Fungi</taxon>
        <taxon>Dikarya</taxon>
        <taxon>Basidiomycota</taxon>
        <taxon>Pucciniomycotina</taxon>
        <taxon>Pucciniomycetes</taxon>
        <taxon>Pucciniales</taxon>
        <taxon>Sphaerophragmiaceae</taxon>
        <taxon>Austropuccinia</taxon>
    </lineage>
</organism>
<reference evidence="1" key="1">
    <citation type="submission" date="2021-03" db="EMBL/GenBank/DDBJ databases">
        <title>Draft genome sequence of rust myrtle Austropuccinia psidii MF-1, a brazilian biotype.</title>
        <authorList>
            <person name="Quecine M.C."/>
            <person name="Pachon D.M.R."/>
            <person name="Bonatelli M.L."/>
            <person name="Correr F.H."/>
            <person name="Franceschini L.M."/>
            <person name="Leite T.F."/>
            <person name="Margarido G.R.A."/>
            <person name="Almeida C.A."/>
            <person name="Ferrarezi J.A."/>
            <person name="Labate C.A."/>
        </authorList>
    </citation>
    <scope>NUCLEOTIDE SEQUENCE</scope>
    <source>
        <strain evidence="1">MF-1</strain>
    </source>
</reference>
<dbReference type="EMBL" id="AVOT02000002">
    <property type="protein sequence ID" value="MBW0460302.1"/>
    <property type="molecule type" value="Genomic_DNA"/>
</dbReference>
<evidence type="ECO:0000313" key="2">
    <source>
        <dbReference type="Proteomes" id="UP000765509"/>
    </source>
</evidence>
<dbReference type="AlphaFoldDB" id="A0A9Q3GBK7"/>
<comment type="caution">
    <text evidence="1">The sequence shown here is derived from an EMBL/GenBank/DDBJ whole genome shotgun (WGS) entry which is preliminary data.</text>
</comment>
<gene>
    <name evidence="1" type="ORF">O181_000017</name>
</gene>
<sequence length="165" mass="18368">MAANQSSHLQPNGSNFATWVAGLNRVLCVDFNSEHSVNDSPSLLENSSPQENRVVSHFINVTLPSDFSLFIVIISSHMTAKEFFDTIREICFPGNHFQKLKVVCDLVDILIKNGLGQQKTNSTVIRKTFAMFKKLAVEADKLEGLLAQTACHTPLLLIKWHLNSS</sequence>